<accession>A0A518GK84</accession>
<dbReference type="InterPro" id="IPR000182">
    <property type="entry name" value="GNAT_dom"/>
</dbReference>
<evidence type="ECO:0000259" key="1">
    <source>
        <dbReference type="PROSITE" id="PS51186"/>
    </source>
</evidence>
<name>A0A518GK84_9PLAN</name>
<keyword evidence="2" id="KW-0808">Transferase</keyword>
<organism evidence="2 3">
    <name type="scientific">Planctopirus ephydatiae</name>
    <dbReference type="NCBI Taxonomy" id="2528019"/>
    <lineage>
        <taxon>Bacteria</taxon>
        <taxon>Pseudomonadati</taxon>
        <taxon>Planctomycetota</taxon>
        <taxon>Planctomycetia</taxon>
        <taxon>Planctomycetales</taxon>
        <taxon>Planctomycetaceae</taxon>
        <taxon>Planctopirus</taxon>
    </lineage>
</organism>
<reference evidence="2 3" key="1">
    <citation type="submission" date="2019-02" db="EMBL/GenBank/DDBJ databases">
        <title>Deep-cultivation of Planctomycetes and their phenomic and genomic characterization uncovers novel biology.</title>
        <authorList>
            <person name="Wiegand S."/>
            <person name="Jogler M."/>
            <person name="Boedeker C."/>
            <person name="Pinto D."/>
            <person name="Vollmers J."/>
            <person name="Rivas-Marin E."/>
            <person name="Kohn T."/>
            <person name="Peeters S.H."/>
            <person name="Heuer A."/>
            <person name="Rast P."/>
            <person name="Oberbeckmann S."/>
            <person name="Bunk B."/>
            <person name="Jeske O."/>
            <person name="Meyerdierks A."/>
            <person name="Storesund J.E."/>
            <person name="Kallscheuer N."/>
            <person name="Luecker S."/>
            <person name="Lage O.M."/>
            <person name="Pohl T."/>
            <person name="Merkel B.J."/>
            <person name="Hornburger P."/>
            <person name="Mueller R.-W."/>
            <person name="Bruemmer F."/>
            <person name="Labrenz M."/>
            <person name="Spormann A.M."/>
            <person name="Op den Camp H."/>
            <person name="Overmann J."/>
            <person name="Amann R."/>
            <person name="Jetten M.S.M."/>
            <person name="Mascher T."/>
            <person name="Medema M.H."/>
            <person name="Devos D.P."/>
            <person name="Kaster A.-K."/>
            <person name="Ovreas L."/>
            <person name="Rohde M."/>
            <person name="Galperin M.Y."/>
            <person name="Jogler C."/>
        </authorList>
    </citation>
    <scope>NUCLEOTIDE SEQUENCE [LARGE SCALE GENOMIC DNA]</scope>
    <source>
        <strain evidence="2 3">Spb1</strain>
    </source>
</reference>
<evidence type="ECO:0000313" key="3">
    <source>
        <dbReference type="Proteomes" id="UP000315349"/>
    </source>
</evidence>
<dbReference type="RefSeq" id="WP_222423373.1">
    <property type="nucleotide sequence ID" value="NZ_CP036299.1"/>
</dbReference>
<feature type="domain" description="N-acetyltransferase" evidence="1">
    <location>
        <begin position="192"/>
        <end position="340"/>
    </location>
</feature>
<dbReference type="KEGG" id="peh:Spb1_07870"/>
<dbReference type="EMBL" id="CP036299">
    <property type="protein sequence ID" value="QDV28921.1"/>
    <property type="molecule type" value="Genomic_DNA"/>
</dbReference>
<dbReference type="SUPFAM" id="SSF55729">
    <property type="entry name" value="Acyl-CoA N-acyltransferases (Nat)"/>
    <property type="match status" value="1"/>
</dbReference>
<keyword evidence="3" id="KW-1185">Reference proteome</keyword>
<proteinExistence type="predicted"/>
<dbReference type="AlphaFoldDB" id="A0A518GK84"/>
<gene>
    <name evidence="2" type="ORF">Spb1_07870</name>
</gene>
<evidence type="ECO:0000313" key="2">
    <source>
        <dbReference type="EMBL" id="QDV28921.1"/>
    </source>
</evidence>
<dbReference type="Proteomes" id="UP000315349">
    <property type="component" value="Chromosome"/>
</dbReference>
<dbReference type="GO" id="GO:0016747">
    <property type="term" value="F:acyltransferase activity, transferring groups other than amino-acyl groups"/>
    <property type="evidence" value="ECO:0007669"/>
    <property type="project" value="InterPro"/>
</dbReference>
<dbReference type="Gene3D" id="3.40.630.30">
    <property type="match status" value="1"/>
</dbReference>
<protein>
    <submittedName>
        <fullName evidence="2">Acetyltransferase (GNAT) family protein</fullName>
    </submittedName>
</protein>
<sequence length="340" mass="37617">MKVVVASTSSSQAAGARLLFPLETDIQAEAMAAGAEARWLLALSAEIDGGGSPEEHDTLSSQVGDDPTVLGAALALPGKDGVVMVWPPQVREGVSELVAQEVEDRLLEQLRNQLSHIQRGSVDLPMAYAQSLADPEELNRWMLLTRIGFEQVGNILFYGKDLQTYWNEKSPELAEPARVHELLEGDENWRTFSLSDMQAPEDVALILDSTLQGSLDLPCLDGFRSGAQMLLGHLQSPRFCNELTRVAFVKNQPVAMGMLCEDAERATVELSYLGVVFGQRGQKFGQRLLRELELRALARRQRWAMLAVDATNHFAIKLYEDCGYVPLFSREVFISFPNTP</sequence>
<dbReference type="PROSITE" id="PS51186">
    <property type="entry name" value="GNAT"/>
    <property type="match status" value="1"/>
</dbReference>
<dbReference type="Pfam" id="PF00583">
    <property type="entry name" value="Acetyltransf_1"/>
    <property type="match status" value="1"/>
</dbReference>
<dbReference type="InterPro" id="IPR016181">
    <property type="entry name" value="Acyl_CoA_acyltransferase"/>
</dbReference>